<reference evidence="2" key="1">
    <citation type="submission" date="2022-04" db="EMBL/GenBank/DDBJ databases">
        <title>Roseibium sp. CAU 1639 isolated from mud.</title>
        <authorList>
            <person name="Kim W."/>
        </authorList>
    </citation>
    <scope>NUCLEOTIDE SEQUENCE</scope>
    <source>
        <strain evidence="2">CAU 1639</strain>
    </source>
</reference>
<evidence type="ECO:0000313" key="3">
    <source>
        <dbReference type="Proteomes" id="UP001431221"/>
    </source>
</evidence>
<evidence type="ECO:0000313" key="2">
    <source>
        <dbReference type="EMBL" id="MCK7614941.1"/>
    </source>
</evidence>
<organism evidence="2 3">
    <name type="scientific">Roseibium sediminicola</name>
    <dbReference type="NCBI Taxonomy" id="2933272"/>
    <lineage>
        <taxon>Bacteria</taxon>
        <taxon>Pseudomonadati</taxon>
        <taxon>Pseudomonadota</taxon>
        <taxon>Alphaproteobacteria</taxon>
        <taxon>Hyphomicrobiales</taxon>
        <taxon>Stappiaceae</taxon>
        <taxon>Roseibium</taxon>
    </lineage>
</organism>
<sequence length="131" mass="14505">MSVLNHLQITSDEGEAMPNPYVWFDNLSSLRSEVTAFWAPMFDWDRNEIGPMALLTDGENAPFPRGHDRFEGLSRSVSQTDVDDIADAGRREKEVGAKVIAEHAPETAVDVTIIKEAGASDMALWKRKAGM</sequence>
<name>A0ABT0GZT6_9HYPH</name>
<keyword evidence="3" id="KW-1185">Reference proteome</keyword>
<proteinExistence type="predicted"/>
<protein>
    <submittedName>
        <fullName evidence="2">Uncharacterized protein</fullName>
    </submittedName>
</protein>
<feature type="region of interest" description="Disordered" evidence="1">
    <location>
        <begin position="57"/>
        <end position="76"/>
    </location>
</feature>
<comment type="caution">
    <text evidence="2">The sequence shown here is derived from an EMBL/GenBank/DDBJ whole genome shotgun (WGS) entry which is preliminary data.</text>
</comment>
<evidence type="ECO:0000256" key="1">
    <source>
        <dbReference type="SAM" id="MobiDB-lite"/>
    </source>
</evidence>
<dbReference type="EMBL" id="JALNMJ010000020">
    <property type="protein sequence ID" value="MCK7614941.1"/>
    <property type="molecule type" value="Genomic_DNA"/>
</dbReference>
<accession>A0ABT0GZT6</accession>
<dbReference type="Proteomes" id="UP001431221">
    <property type="component" value="Unassembled WGS sequence"/>
</dbReference>
<gene>
    <name evidence="2" type="ORF">M0H32_22445</name>
</gene>
<dbReference type="RefSeq" id="WP_248157808.1">
    <property type="nucleotide sequence ID" value="NZ_JALNMJ010000020.1"/>
</dbReference>